<proteinExistence type="predicted"/>
<feature type="region of interest" description="Disordered" evidence="3">
    <location>
        <begin position="1365"/>
        <end position="1402"/>
    </location>
</feature>
<dbReference type="InterPro" id="IPR036188">
    <property type="entry name" value="FAD/NAD-bd_sf"/>
</dbReference>
<feature type="domain" description="FAD-binding" evidence="4">
    <location>
        <begin position="87"/>
        <end position="122"/>
    </location>
</feature>
<protein>
    <submittedName>
        <fullName evidence="6">[F-actin]-monooxygenase mical1</fullName>
    </submittedName>
</protein>
<gene>
    <name evidence="6" type="ORF">P5673_008717</name>
</gene>
<feature type="compositionally biased region" description="Polar residues" evidence="3">
    <location>
        <begin position="1571"/>
        <end position="1581"/>
    </location>
</feature>
<feature type="compositionally biased region" description="Polar residues" evidence="3">
    <location>
        <begin position="1113"/>
        <end position="1123"/>
    </location>
</feature>
<dbReference type="Proteomes" id="UP001249851">
    <property type="component" value="Unassembled WGS sequence"/>
</dbReference>
<dbReference type="Gene3D" id="1.20.58.2190">
    <property type="match status" value="1"/>
</dbReference>
<evidence type="ECO:0000259" key="5">
    <source>
        <dbReference type="Pfam" id="PF25413"/>
    </source>
</evidence>
<feature type="region of interest" description="Disordered" evidence="3">
    <location>
        <begin position="1054"/>
        <end position="1082"/>
    </location>
</feature>
<feature type="compositionally biased region" description="Basic and acidic residues" evidence="3">
    <location>
        <begin position="628"/>
        <end position="641"/>
    </location>
</feature>
<feature type="compositionally biased region" description="Basic and acidic residues" evidence="3">
    <location>
        <begin position="1617"/>
        <end position="1629"/>
    </location>
</feature>
<dbReference type="GO" id="GO:0071949">
    <property type="term" value="F:FAD binding"/>
    <property type="evidence" value="ECO:0007669"/>
    <property type="project" value="InterPro"/>
</dbReference>
<feature type="compositionally biased region" description="Basic and acidic residues" evidence="3">
    <location>
        <begin position="1098"/>
        <end position="1112"/>
    </location>
</feature>
<dbReference type="InterPro" id="IPR057494">
    <property type="entry name" value="Rossman_Mical"/>
</dbReference>
<feature type="compositionally biased region" description="Basic and acidic residues" evidence="3">
    <location>
        <begin position="1064"/>
        <end position="1078"/>
    </location>
</feature>
<evidence type="ECO:0000256" key="3">
    <source>
        <dbReference type="SAM" id="MobiDB-lite"/>
    </source>
</evidence>
<organism evidence="6 7">
    <name type="scientific">Acropora cervicornis</name>
    <name type="common">Staghorn coral</name>
    <dbReference type="NCBI Taxonomy" id="6130"/>
    <lineage>
        <taxon>Eukaryota</taxon>
        <taxon>Metazoa</taxon>
        <taxon>Cnidaria</taxon>
        <taxon>Anthozoa</taxon>
        <taxon>Hexacorallia</taxon>
        <taxon>Scleractinia</taxon>
        <taxon>Astrocoeniina</taxon>
        <taxon>Acroporidae</taxon>
        <taxon>Acropora</taxon>
    </lineage>
</organism>
<dbReference type="Pfam" id="PF01494">
    <property type="entry name" value="FAD_binding_3"/>
    <property type="match status" value="1"/>
</dbReference>
<feature type="region of interest" description="Disordered" evidence="3">
    <location>
        <begin position="1516"/>
        <end position="1554"/>
    </location>
</feature>
<evidence type="ECO:0000256" key="1">
    <source>
        <dbReference type="ARBA" id="ARBA00004496"/>
    </source>
</evidence>
<keyword evidence="2" id="KW-0963">Cytoplasm</keyword>
<feature type="compositionally biased region" description="Basic and acidic residues" evidence="3">
    <location>
        <begin position="1523"/>
        <end position="1554"/>
    </location>
</feature>
<feature type="compositionally biased region" description="Basic and acidic residues" evidence="3">
    <location>
        <begin position="744"/>
        <end position="844"/>
    </location>
</feature>
<dbReference type="InterPro" id="IPR050540">
    <property type="entry name" value="F-actin_Monoox_Mical"/>
</dbReference>
<feature type="region of interest" description="Disordered" evidence="3">
    <location>
        <begin position="1571"/>
        <end position="1636"/>
    </location>
</feature>
<feature type="compositionally biased region" description="Polar residues" evidence="3">
    <location>
        <begin position="726"/>
        <end position="735"/>
    </location>
</feature>
<feature type="compositionally biased region" description="Basic and acidic residues" evidence="3">
    <location>
        <begin position="676"/>
        <end position="693"/>
    </location>
</feature>
<reference evidence="6" key="1">
    <citation type="journal article" date="2023" name="G3 (Bethesda)">
        <title>Whole genome assembly and annotation of the endangered Caribbean coral Acropora cervicornis.</title>
        <authorList>
            <person name="Selwyn J.D."/>
            <person name="Vollmer S.V."/>
        </authorList>
    </citation>
    <scope>NUCLEOTIDE SEQUENCE</scope>
    <source>
        <strain evidence="6">K2</strain>
    </source>
</reference>
<evidence type="ECO:0000259" key="4">
    <source>
        <dbReference type="Pfam" id="PF01494"/>
    </source>
</evidence>
<dbReference type="PANTHER" id="PTHR23167:SF54">
    <property type="entry name" value="[F-ACTIN]-MONOOXYGENASE MICAL"/>
    <property type="match status" value="1"/>
</dbReference>
<dbReference type="Pfam" id="PF25413">
    <property type="entry name" value="Rossman_Mical"/>
    <property type="match status" value="1"/>
</dbReference>
<feature type="compositionally biased region" description="Basic and acidic residues" evidence="3">
    <location>
        <begin position="709"/>
        <end position="721"/>
    </location>
</feature>
<comment type="caution">
    <text evidence="6">The sequence shown here is derived from an EMBL/GenBank/DDBJ whole genome shotgun (WGS) entry which is preliminary data.</text>
</comment>
<evidence type="ECO:0000313" key="6">
    <source>
        <dbReference type="EMBL" id="KAK2566955.1"/>
    </source>
</evidence>
<evidence type="ECO:0000313" key="7">
    <source>
        <dbReference type="Proteomes" id="UP001249851"/>
    </source>
</evidence>
<feature type="region of interest" description="Disordered" evidence="3">
    <location>
        <begin position="492"/>
        <end position="844"/>
    </location>
</feature>
<sequence>MENMGSSKETAEDLFFKFMDAEDCPEITQTFSRLLKLTGIKANNSREFYTLLKGKLQTWRCKSLWEQLDCRANQKEYGKGKICEDNQVMIIGAGPIGLRTAIEIALLGAQVVIVEKRESFVRNNVLHLWPFLLTDFRSLGAKKFYGKFCSGSIDHISIRRLQAILLKCALIFGAKLYTGVTFEHVIEPNSPEDGWKSKLSPDNHPLNTFEFDVLIGADGKKNVLPGFQQIEMRGTLAIGITANFVNHGTEEEANVEEISGIAYQFNPQFFDTLLAEKGIKLENIVYYKDETHYFVMTAGKASLMKRGALKQDLGQPAKLLAPSNIDSSKLLEYVTDVVKYATKGTLRNLELKKVKNNQPDIAAFDFTSIKKAEHAARIIERKGSKLLVGLVGDSLLEPFWPTGSGCARGVLSALDAAWMIRSFAQDKPPLQILSERENIYRLLSGTSAENLQKDPAKYTINPSSRYLHITHKKVREVYHLFDTDDAVNADFSLGSPATDVNDKASRRRRISTGAKLTSAKGRKRSQTNNQLTAEARTSRFRSTSGSSLENLDEHKPLSVSRSVPLDHRKKSNAVAVLSSAGSDEEFLDSKSRRVPRNVAMTSPLTVRDRSSTVGGSNEARNRKRKKSTTKEKLETRKSDPTRRKKSFFAFGRTKSKHSANEQSDHQSDKGSNLVRAKHDEEHHVIGSREDSSKTKPAGPFSRSQYTRRSTREIVKEMEARSKGQAMGNNAANNERVSGKMPESNSREKNDDIKNRDDFERRELRERPKTKKEDQKKRQKEDEKKRKEEERRRKEEEKKKLEEGKQREKEERKKREEEKRRFEEDKKMVEEEERARKKMENEVKKREQANNMLNKKAQTTPINKKFKKQALLDEIAKISPSAKRAIPVISKLSPDKESEKSQEVNVATAVGEAAVILMATPLLIDRVVSTQNLNRKGSWITKGSSRVRDVVQRYNTLNDMKPLVKSMNGDVTPLRKPRELVDGAANEKPKQFIIDETVKAEIKGSPERNCKDSFDATTPTPPSQKKKILQMKKDGNHLVSSPSLERLKFKLLDSQDEIQSPASNKDGESPKKTEKRRLDFNSPIWQETPLVALMKENKEQVNEEVSVDDKSEGETTSTVDSNCLQKEAGSMISPKTEPTIATENSEGTSGKNREDSGNATMNWKITRKDVQSTKMTQERRRSSMQPIEKMEDKLRNLINSTATQKAWDSIKYMISLFKQIQKNPKEEKFHRIFKGRPKFRKHVWAIRNAKLFMTTSGWTEVGRFLIFPLSKSTEQPLLMLHKYLGIVDEKRPQDNNSTAMEKGLCFQIRASSDLAEKITEMKQALTSSRSSSYKERRLSLERNTKLLRFRRTMSVDEVNISTRAEEKFASSSKSVDSKNKENEGQKIEDHSLKGEKGPQRNTNLRRCVSENVLLTSLEGGGYCAVTSPIIRRFSQRRVVEQEAVYDLEMENPIDVNISSVANSVENAQKASSLPDIGSAENSKIKSPATKRNTVRSRSENALKEADKLSSVLDNILDTLGGSSDSERETDSEKEMTKATKEARVPRGRAADQFKDDAELDTLSKTLDLIIQDNTSESESSENVGDLNANEQRDKLRKRRDDAKCSLKPPVHPGRRSTKHLERTKSFDKSKQASLVDGNIDRERLSNLKSVMSLL</sequence>
<feature type="domain" description="[F-actin]-monooxygenase MICAL1-3-like Rossman" evidence="5">
    <location>
        <begin position="236"/>
        <end position="365"/>
    </location>
</feature>
<accession>A0AAD9QT81</accession>
<dbReference type="InterPro" id="IPR002938">
    <property type="entry name" value="FAD-bd"/>
</dbReference>
<feature type="compositionally biased region" description="Basic and acidic residues" evidence="3">
    <location>
        <begin position="658"/>
        <end position="668"/>
    </location>
</feature>
<keyword evidence="7" id="KW-1185">Reference proteome</keyword>
<feature type="compositionally biased region" description="Basic and acidic residues" evidence="3">
    <location>
        <begin position="1004"/>
        <end position="1013"/>
    </location>
</feature>
<feature type="region of interest" description="Disordered" evidence="3">
    <location>
        <begin position="1004"/>
        <end position="1039"/>
    </location>
</feature>
<dbReference type="EMBL" id="JARQWQ010000015">
    <property type="protein sequence ID" value="KAK2566955.1"/>
    <property type="molecule type" value="Genomic_DNA"/>
</dbReference>
<feature type="region of interest" description="Disordered" evidence="3">
    <location>
        <begin position="1469"/>
        <end position="1499"/>
    </location>
</feature>
<name>A0AAD9QT81_ACRCE</name>
<evidence type="ECO:0000256" key="2">
    <source>
        <dbReference type="ARBA" id="ARBA00022490"/>
    </source>
</evidence>
<dbReference type="CDD" id="cd09212">
    <property type="entry name" value="PUB"/>
    <property type="match status" value="1"/>
</dbReference>
<feature type="compositionally biased region" description="Basic and acidic residues" evidence="3">
    <location>
        <begin position="1374"/>
        <end position="1397"/>
    </location>
</feature>
<feature type="region of interest" description="Disordered" evidence="3">
    <location>
        <begin position="1098"/>
        <end position="1162"/>
    </location>
</feature>
<comment type="subcellular location">
    <subcellularLocation>
        <location evidence="1">Cytoplasm</location>
    </subcellularLocation>
</comment>
<dbReference type="InterPro" id="IPR036339">
    <property type="entry name" value="PUB-like_dom_sf"/>
</dbReference>
<dbReference type="PANTHER" id="PTHR23167">
    <property type="entry name" value="CALPONIN HOMOLOGY DOMAIN-CONTAINING PROTEIN DDB_G0272472-RELATED"/>
    <property type="match status" value="1"/>
</dbReference>
<dbReference type="Gene3D" id="3.50.50.60">
    <property type="entry name" value="FAD/NAD(P)-binding domain"/>
    <property type="match status" value="1"/>
</dbReference>
<dbReference type="SUPFAM" id="SSF143503">
    <property type="entry name" value="PUG domain-like"/>
    <property type="match status" value="1"/>
</dbReference>
<dbReference type="SUPFAM" id="SSF51905">
    <property type="entry name" value="FAD/NAD(P)-binding domain"/>
    <property type="match status" value="1"/>
</dbReference>
<reference evidence="6" key="2">
    <citation type="journal article" date="2023" name="Science">
        <title>Genomic signatures of disease resistance in endangered staghorn corals.</title>
        <authorList>
            <person name="Vollmer S.V."/>
            <person name="Selwyn J.D."/>
            <person name="Despard B.A."/>
            <person name="Roesel C.L."/>
        </authorList>
    </citation>
    <scope>NUCLEOTIDE SEQUENCE</scope>
    <source>
        <strain evidence="6">K2</strain>
    </source>
</reference>
<dbReference type="GO" id="GO:0005737">
    <property type="term" value="C:cytoplasm"/>
    <property type="evidence" value="ECO:0007669"/>
    <property type="project" value="UniProtKB-SubCell"/>
</dbReference>
<feature type="compositionally biased region" description="Basic and acidic residues" evidence="3">
    <location>
        <begin position="1589"/>
        <end position="1603"/>
    </location>
</feature>
<feature type="compositionally biased region" description="Polar residues" evidence="3">
    <location>
        <begin position="1138"/>
        <end position="1149"/>
    </location>
</feature>